<evidence type="ECO:0000256" key="2">
    <source>
        <dbReference type="ARBA" id="ARBA00022679"/>
    </source>
</evidence>
<dbReference type="Pfam" id="PF01075">
    <property type="entry name" value="Glyco_transf_9"/>
    <property type="match status" value="1"/>
</dbReference>
<dbReference type="InterPro" id="IPR002201">
    <property type="entry name" value="Glyco_trans_9"/>
</dbReference>
<keyword evidence="1" id="KW-0328">Glycosyltransferase</keyword>
<comment type="caution">
    <text evidence="3">The sequence shown here is derived from an EMBL/GenBank/DDBJ whole genome shotgun (WGS) entry which is preliminary data.</text>
</comment>
<dbReference type="EC" id="2.-.-.-" evidence="3"/>
<dbReference type="PANTHER" id="PTHR30160">
    <property type="entry name" value="TETRAACYLDISACCHARIDE 4'-KINASE-RELATED"/>
    <property type="match status" value="1"/>
</dbReference>
<dbReference type="Gene3D" id="3.40.50.2000">
    <property type="entry name" value="Glycogen Phosphorylase B"/>
    <property type="match status" value="2"/>
</dbReference>
<organism evidence="3 4">
    <name type="scientific">Emticicia aquatica</name>
    <dbReference type="NCBI Taxonomy" id="1681835"/>
    <lineage>
        <taxon>Bacteria</taxon>
        <taxon>Pseudomonadati</taxon>
        <taxon>Bacteroidota</taxon>
        <taxon>Cytophagia</taxon>
        <taxon>Cytophagales</taxon>
        <taxon>Leadbetterellaceae</taxon>
        <taxon>Emticicia</taxon>
    </lineage>
</organism>
<dbReference type="GO" id="GO:0016740">
    <property type="term" value="F:transferase activity"/>
    <property type="evidence" value="ECO:0007669"/>
    <property type="project" value="UniProtKB-KW"/>
</dbReference>
<sequence length="314" mass="35990">MKTTKFLILRFSSIGDIVLTTPVIRCIKLQFPNAEIHFATKKQFKVLVENNPYLDKYFLLEKSLNSFIKDLQSEHYDYIIDLHNNLRTTIIKLRLSQSKSFSFDKLNLKKWLLVNFKINQMPNIHIVDRYLKTLESFPIKNDLQGLDYFIPEKDFVEINGNFVAYAIGGQHFTKKMPTSKMIELCKTIDAKIVLLGGKEDNDAAEQIQSALGEKIFNACGKYNLNQSASLIQQANLVISHDTGLMHIASALKKRVISIWGNTVPAFGMYPYMTDYQLVENKNISCRPCSKIGYNQCPKGHFKCMTDIDISEIKP</sequence>
<dbReference type="CDD" id="cd03789">
    <property type="entry name" value="GT9_LPS_heptosyltransferase"/>
    <property type="match status" value="1"/>
</dbReference>
<evidence type="ECO:0000313" key="3">
    <source>
        <dbReference type="EMBL" id="CAH0995018.1"/>
    </source>
</evidence>
<keyword evidence="4" id="KW-1185">Reference proteome</keyword>
<reference evidence="3" key="1">
    <citation type="submission" date="2021-12" db="EMBL/GenBank/DDBJ databases">
        <authorList>
            <person name="Rodrigo-Torres L."/>
            <person name="Arahal R. D."/>
            <person name="Lucena T."/>
        </authorList>
    </citation>
    <scope>NUCLEOTIDE SEQUENCE</scope>
    <source>
        <strain evidence="3">CECT 8858</strain>
    </source>
</reference>
<dbReference type="SUPFAM" id="SSF53756">
    <property type="entry name" value="UDP-Glycosyltransferase/glycogen phosphorylase"/>
    <property type="match status" value="1"/>
</dbReference>
<accession>A0ABM9AP40</accession>
<dbReference type="PANTHER" id="PTHR30160:SF1">
    <property type="entry name" value="LIPOPOLYSACCHARIDE 1,2-N-ACETYLGLUCOSAMINETRANSFERASE-RELATED"/>
    <property type="match status" value="1"/>
</dbReference>
<dbReference type="InterPro" id="IPR051199">
    <property type="entry name" value="LPS_LOS_Heptosyltrfase"/>
</dbReference>
<dbReference type="Proteomes" id="UP000837932">
    <property type="component" value="Unassembled WGS sequence"/>
</dbReference>
<evidence type="ECO:0000313" key="4">
    <source>
        <dbReference type="Proteomes" id="UP000837932"/>
    </source>
</evidence>
<proteinExistence type="predicted"/>
<protein>
    <submittedName>
        <fullName evidence="3">Lipopolysaccharide core heptosyltransferase RfaQ</fullName>
        <ecNumber evidence="3">2.-.-.-</ecNumber>
    </submittedName>
</protein>
<dbReference type="RefSeq" id="WP_238805288.1">
    <property type="nucleotide sequence ID" value="NZ_CAKLPY010000001.1"/>
</dbReference>
<dbReference type="EMBL" id="CAKLPY010000001">
    <property type="protein sequence ID" value="CAH0995018.1"/>
    <property type="molecule type" value="Genomic_DNA"/>
</dbReference>
<gene>
    <name evidence="3" type="primary">rfaQ</name>
    <name evidence="3" type="ORF">EMA8858_01138</name>
</gene>
<name>A0ABM9AP40_9BACT</name>
<evidence type="ECO:0000256" key="1">
    <source>
        <dbReference type="ARBA" id="ARBA00022676"/>
    </source>
</evidence>
<keyword evidence="2 3" id="KW-0808">Transferase</keyword>